<feature type="transmembrane region" description="Helical" evidence="5">
    <location>
        <begin position="78"/>
        <end position="101"/>
    </location>
</feature>
<feature type="transmembrane region" description="Helical" evidence="5">
    <location>
        <begin position="113"/>
        <end position="137"/>
    </location>
</feature>
<evidence type="ECO:0000313" key="7">
    <source>
        <dbReference type="EMBL" id="GGM29514.1"/>
    </source>
</evidence>
<feature type="transmembrane region" description="Helical" evidence="5">
    <location>
        <begin position="278"/>
        <end position="302"/>
    </location>
</feature>
<dbReference type="PANTHER" id="PTHR23531">
    <property type="entry name" value="QUINOLENE RESISTANCE PROTEIN NORA"/>
    <property type="match status" value="1"/>
</dbReference>
<feature type="transmembrane region" description="Helical" evidence="5">
    <location>
        <begin position="186"/>
        <end position="211"/>
    </location>
</feature>
<feature type="transmembrane region" description="Helical" evidence="5">
    <location>
        <begin position="252"/>
        <end position="272"/>
    </location>
</feature>
<reference evidence="8" key="1">
    <citation type="journal article" date="2019" name="Int. J. Syst. Evol. Microbiol.">
        <title>The Global Catalogue of Microorganisms (GCM) 10K type strain sequencing project: providing services to taxonomists for standard genome sequencing and annotation.</title>
        <authorList>
            <consortium name="The Broad Institute Genomics Platform"/>
            <consortium name="The Broad Institute Genome Sequencing Center for Infectious Disease"/>
            <person name="Wu L."/>
            <person name="Ma J."/>
        </authorList>
    </citation>
    <scope>NUCLEOTIDE SEQUENCE [LARGE SCALE GENOMIC DNA]</scope>
    <source>
        <strain evidence="8">JCM 13501</strain>
    </source>
</reference>
<feature type="transmembrane region" description="Helical" evidence="5">
    <location>
        <begin position="314"/>
        <end position="337"/>
    </location>
</feature>
<feature type="transmembrane region" description="Helical" evidence="5">
    <location>
        <begin position="223"/>
        <end position="245"/>
    </location>
</feature>
<dbReference type="Gene3D" id="1.20.1250.20">
    <property type="entry name" value="MFS general substrate transporter like domains"/>
    <property type="match status" value="1"/>
</dbReference>
<protein>
    <submittedName>
        <fullName evidence="7">Multi-drug efflux transporter</fullName>
    </submittedName>
</protein>
<feature type="transmembrane region" description="Helical" evidence="5">
    <location>
        <begin position="143"/>
        <end position="165"/>
    </location>
</feature>
<keyword evidence="2 5" id="KW-0812">Transmembrane</keyword>
<evidence type="ECO:0000259" key="6">
    <source>
        <dbReference type="PROSITE" id="PS50850"/>
    </source>
</evidence>
<evidence type="ECO:0000256" key="4">
    <source>
        <dbReference type="ARBA" id="ARBA00023136"/>
    </source>
</evidence>
<proteinExistence type="predicted"/>
<dbReference type="InterPro" id="IPR011701">
    <property type="entry name" value="MFS"/>
</dbReference>
<dbReference type="InterPro" id="IPR020846">
    <property type="entry name" value="MFS_dom"/>
</dbReference>
<evidence type="ECO:0000313" key="8">
    <source>
        <dbReference type="Proteomes" id="UP000616499"/>
    </source>
</evidence>
<keyword evidence="8" id="KW-1185">Reference proteome</keyword>
<feature type="transmembrane region" description="Helical" evidence="5">
    <location>
        <begin position="343"/>
        <end position="366"/>
    </location>
</feature>
<comment type="caution">
    <text evidence="7">The sequence shown here is derived from an EMBL/GenBank/DDBJ whole genome shotgun (WGS) entry which is preliminary data.</text>
</comment>
<evidence type="ECO:0000256" key="5">
    <source>
        <dbReference type="SAM" id="Phobius"/>
    </source>
</evidence>
<dbReference type="PROSITE" id="PS50850">
    <property type="entry name" value="MFS"/>
    <property type="match status" value="1"/>
</dbReference>
<comment type="subcellular location">
    <subcellularLocation>
        <location evidence="1">Membrane</location>
        <topology evidence="1">Multi-pass membrane protein</topology>
    </subcellularLocation>
</comment>
<evidence type="ECO:0000256" key="2">
    <source>
        <dbReference type="ARBA" id="ARBA00022692"/>
    </source>
</evidence>
<dbReference type="PANTHER" id="PTHR23531:SF1">
    <property type="entry name" value="QUINOLENE RESISTANCE PROTEIN NORA"/>
    <property type="match status" value="1"/>
</dbReference>
<dbReference type="Proteomes" id="UP000616499">
    <property type="component" value="Unassembled WGS sequence"/>
</dbReference>
<keyword evidence="4 5" id="KW-0472">Membrane</keyword>
<accession>A0ABQ2H2K5</accession>
<name>A0ABQ2H2K5_9PSED</name>
<gene>
    <name evidence="7" type="ORF">GCM10009425_45130</name>
</gene>
<dbReference type="EMBL" id="BMNW01000016">
    <property type="protein sequence ID" value="GGM29514.1"/>
    <property type="molecule type" value="Genomic_DNA"/>
</dbReference>
<feature type="transmembrane region" description="Helical" evidence="5">
    <location>
        <begin position="20"/>
        <end position="42"/>
    </location>
</feature>
<dbReference type="SUPFAM" id="SSF103473">
    <property type="entry name" value="MFS general substrate transporter"/>
    <property type="match status" value="1"/>
</dbReference>
<feature type="domain" description="Major facilitator superfamily (MFS) profile" evidence="6">
    <location>
        <begin position="1"/>
        <end position="369"/>
    </location>
</feature>
<dbReference type="InterPro" id="IPR036259">
    <property type="entry name" value="MFS_trans_sf"/>
</dbReference>
<organism evidence="7 8">
    <name type="scientific">Pseudomonas asuensis</name>
    <dbReference type="NCBI Taxonomy" id="1825787"/>
    <lineage>
        <taxon>Bacteria</taxon>
        <taxon>Pseudomonadati</taxon>
        <taxon>Pseudomonadota</taxon>
        <taxon>Gammaproteobacteria</taxon>
        <taxon>Pseudomonadales</taxon>
        <taxon>Pseudomonadaceae</taxon>
        <taxon>Pseudomonas</taxon>
    </lineage>
</organism>
<dbReference type="PROSITE" id="PS00216">
    <property type="entry name" value="SUGAR_TRANSPORT_1"/>
    <property type="match status" value="1"/>
</dbReference>
<dbReference type="InterPro" id="IPR005829">
    <property type="entry name" value="Sugar_transporter_CS"/>
</dbReference>
<feature type="transmembrane region" description="Helical" evidence="5">
    <location>
        <begin position="54"/>
        <end position="72"/>
    </location>
</feature>
<dbReference type="InterPro" id="IPR052714">
    <property type="entry name" value="MFS_Exporter"/>
</dbReference>
<dbReference type="Pfam" id="PF07690">
    <property type="entry name" value="MFS_1"/>
    <property type="match status" value="1"/>
</dbReference>
<evidence type="ECO:0000256" key="1">
    <source>
        <dbReference type="ARBA" id="ARBA00004141"/>
    </source>
</evidence>
<sequence length="386" mass="40168">MLSNSPTPLYAYWQQKIGFSSGTLTLIFAAYIIGLITTLLFAGQLADRYGRKRLLVPGLIGAILATLLFETANSVTLLFLARLLTGIAVGIVVTAGMALVVDHAGPSKLSSGALLASMAIVIGAGLGPLFAGIIVQYKPEPTVMTFTAELVILLSAIIALIVQPANVRSHENERRQWRLPTVPGHSLGHVLIGIAFFGPGISATSFVLSLGPSMLSPILHVQSPLIAGTTACAMFGVAVAIQLGIKKAAVNLIFLVSGCATCGAMTLLIIALHWSSAVLLILAALLAGAAQGAGQLGGFSLIAQHVPDNRRAEANALFNLGGYLPAGLLPILTGIIIDVSSLEVGAFTLATLLGLAAFVALIALTVTTRPRRLQKKWCVSITRNQD</sequence>
<keyword evidence="3 5" id="KW-1133">Transmembrane helix</keyword>
<evidence type="ECO:0000256" key="3">
    <source>
        <dbReference type="ARBA" id="ARBA00022989"/>
    </source>
</evidence>